<protein>
    <recommendedName>
        <fullName evidence="2">Ig-like domain-containing protein</fullName>
    </recommendedName>
</protein>
<dbReference type="GO" id="GO:0072534">
    <property type="term" value="C:perineuronal net"/>
    <property type="evidence" value="ECO:0007669"/>
    <property type="project" value="TreeGrafter"/>
</dbReference>
<feature type="signal peptide" evidence="1">
    <location>
        <begin position="1"/>
        <end position="20"/>
    </location>
</feature>
<evidence type="ECO:0000313" key="4">
    <source>
        <dbReference type="Proteomes" id="UP000261620"/>
    </source>
</evidence>
<evidence type="ECO:0000259" key="2">
    <source>
        <dbReference type="PROSITE" id="PS50835"/>
    </source>
</evidence>
<dbReference type="AlphaFoldDB" id="A0A3Q3X2D8"/>
<dbReference type="SUPFAM" id="SSF48726">
    <property type="entry name" value="Immunoglobulin"/>
    <property type="match status" value="1"/>
</dbReference>
<dbReference type="InterPro" id="IPR050691">
    <property type="entry name" value="Hyaluronan_bind_Proteoglycan"/>
</dbReference>
<dbReference type="GO" id="GO:0005615">
    <property type="term" value="C:extracellular space"/>
    <property type="evidence" value="ECO:0007669"/>
    <property type="project" value="TreeGrafter"/>
</dbReference>
<keyword evidence="1" id="KW-0732">Signal</keyword>
<dbReference type="Gene3D" id="2.60.40.10">
    <property type="entry name" value="Immunoglobulins"/>
    <property type="match status" value="1"/>
</dbReference>
<dbReference type="GO" id="GO:0045202">
    <property type="term" value="C:synapse"/>
    <property type="evidence" value="ECO:0007669"/>
    <property type="project" value="TreeGrafter"/>
</dbReference>
<dbReference type="GO" id="GO:0002052">
    <property type="term" value="P:positive regulation of neuroblast proliferation"/>
    <property type="evidence" value="ECO:0007669"/>
    <property type="project" value="TreeGrafter"/>
</dbReference>
<accession>A0A3Q3X2D8</accession>
<dbReference type="GO" id="GO:0007417">
    <property type="term" value="P:central nervous system development"/>
    <property type="evidence" value="ECO:0007669"/>
    <property type="project" value="TreeGrafter"/>
</dbReference>
<dbReference type="Proteomes" id="UP000261620">
    <property type="component" value="Unplaced"/>
</dbReference>
<dbReference type="InterPro" id="IPR003599">
    <property type="entry name" value="Ig_sub"/>
</dbReference>
<dbReference type="PANTHER" id="PTHR22804">
    <property type="entry name" value="AGGRECAN/VERSICAN PROTEOGLYCAN"/>
    <property type="match status" value="1"/>
</dbReference>
<dbReference type="GO" id="GO:0010001">
    <property type="term" value="P:glial cell differentiation"/>
    <property type="evidence" value="ECO:0007669"/>
    <property type="project" value="TreeGrafter"/>
</dbReference>
<name>A0A3Q3X2D8_MOLML</name>
<dbReference type="InterPro" id="IPR013106">
    <property type="entry name" value="Ig_V-set"/>
</dbReference>
<feature type="domain" description="Ig-like" evidence="2">
    <location>
        <begin position="31"/>
        <end position="121"/>
    </location>
</feature>
<sequence>QLFGVFRQLLNVCWFVRVLSDDVNRSKKNGIRLHVEALRASVSATRGSTVTLPCHYPATRETEVIVATGNRHRSYGSFRGRVHLRRSAPGDLSLVINELRLNDTGRYRCEVIDGLEDQSVTVELELQGRMFLLRPSVCEQNT</sequence>
<dbReference type="InterPro" id="IPR036179">
    <property type="entry name" value="Ig-like_dom_sf"/>
</dbReference>
<reference evidence="3" key="2">
    <citation type="submission" date="2025-09" db="UniProtKB">
        <authorList>
            <consortium name="Ensembl"/>
        </authorList>
    </citation>
    <scope>IDENTIFICATION</scope>
</reference>
<reference evidence="3" key="1">
    <citation type="submission" date="2025-08" db="UniProtKB">
        <authorList>
            <consortium name="Ensembl"/>
        </authorList>
    </citation>
    <scope>IDENTIFICATION</scope>
</reference>
<keyword evidence="4" id="KW-1185">Reference proteome</keyword>
<dbReference type="GO" id="GO:0001501">
    <property type="term" value="P:skeletal system development"/>
    <property type="evidence" value="ECO:0007669"/>
    <property type="project" value="TreeGrafter"/>
</dbReference>
<evidence type="ECO:0000256" key="1">
    <source>
        <dbReference type="SAM" id="SignalP"/>
    </source>
</evidence>
<dbReference type="PROSITE" id="PS50835">
    <property type="entry name" value="IG_LIKE"/>
    <property type="match status" value="1"/>
</dbReference>
<dbReference type="Pfam" id="PF07686">
    <property type="entry name" value="V-set"/>
    <property type="match status" value="1"/>
</dbReference>
<dbReference type="InterPro" id="IPR013783">
    <property type="entry name" value="Ig-like_fold"/>
</dbReference>
<dbReference type="Ensembl" id="ENSMMOT00000025442.1">
    <property type="protein sequence ID" value="ENSMMOP00000025023.1"/>
    <property type="gene ID" value="ENSMMOG00000018998.1"/>
</dbReference>
<dbReference type="InterPro" id="IPR007110">
    <property type="entry name" value="Ig-like_dom"/>
</dbReference>
<feature type="chain" id="PRO_5018628022" description="Ig-like domain-containing protein" evidence="1">
    <location>
        <begin position="21"/>
        <end position="142"/>
    </location>
</feature>
<organism evidence="3 4">
    <name type="scientific">Mola mola</name>
    <name type="common">Ocean sunfish</name>
    <name type="synonym">Tetraodon mola</name>
    <dbReference type="NCBI Taxonomy" id="94237"/>
    <lineage>
        <taxon>Eukaryota</taxon>
        <taxon>Metazoa</taxon>
        <taxon>Chordata</taxon>
        <taxon>Craniata</taxon>
        <taxon>Vertebrata</taxon>
        <taxon>Euteleostomi</taxon>
        <taxon>Actinopterygii</taxon>
        <taxon>Neopterygii</taxon>
        <taxon>Teleostei</taxon>
        <taxon>Neoteleostei</taxon>
        <taxon>Acanthomorphata</taxon>
        <taxon>Eupercaria</taxon>
        <taxon>Tetraodontiformes</taxon>
        <taxon>Molidae</taxon>
        <taxon>Mola</taxon>
    </lineage>
</organism>
<proteinExistence type="predicted"/>
<dbReference type="SMART" id="SM00409">
    <property type="entry name" value="IG"/>
    <property type="match status" value="1"/>
</dbReference>
<dbReference type="SMART" id="SM00406">
    <property type="entry name" value="IGv"/>
    <property type="match status" value="1"/>
</dbReference>
<evidence type="ECO:0000313" key="3">
    <source>
        <dbReference type="Ensembl" id="ENSMMOP00000025023.1"/>
    </source>
</evidence>
<dbReference type="PANTHER" id="PTHR22804:SF40">
    <property type="entry name" value="HYALURONAN AND PROTEOGLYCAN LINK PROTEIN 3"/>
    <property type="match status" value="1"/>
</dbReference>